<comment type="caution">
    <text evidence="9">The sequence shown here is derived from an EMBL/GenBank/DDBJ whole genome shotgun (WGS) entry which is preliminary data.</text>
</comment>
<keyword evidence="10" id="KW-1185">Reference proteome</keyword>
<dbReference type="AlphaFoldDB" id="A0A5C5R8S0"/>
<comment type="similarity">
    <text evidence="7">Belongs to the gamma-glutamyl phosphate reductase family.</text>
</comment>
<gene>
    <name evidence="7" type="primary">proA</name>
    <name evidence="9" type="ORF">FK529_09975</name>
</gene>
<feature type="domain" description="Aldehyde dehydrogenase" evidence="8">
    <location>
        <begin position="4"/>
        <end position="299"/>
    </location>
</feature>
<organism evidence="9 10">
    <name type="scientific">Tsukamurella asaccharolytica</name>
    <dbReference type="NCBI Taxonomy" id="2592067"/>
    <lineage>
        <taxon>Bacteria</taxon>
        <taxon>Bacillati</taxon>
        <taxon>Actinomycetota</taxon>
        <taxon>Actinomycetes</taxon>
        <taxon>Mycobacteriales</taxon>
        <taxon>Tsukamurellaceae</taxon>
        <taxon>Tsukamurella</taxon>
    </lineage>
</organism>
<dbReference type="GO" id="GO:0004350">
    <property type="term" value="F:glutamate-5-semialdehyde dehydrogenase activity"/>
    <property type="evidence" value="ECO:0007669"/>
    <property type="project" value="UniProtKB-UniRule"/>
</dbReference>
<dbReference type="InterPro" id="IPR012134">
    <property type="entry name" value="Glu-5-SA_DH"/>
</dbReference>
<dbReference type="InterPro" id="IPR015590">
    <property type="entry name" value="Aldehyde_DH_dom"/>
</dbReference>
<comment type="subcellular location">
    <subcellularLocation>
        <location evidence="7">Cytoplasm</location>
    </subcellularLocation>
</comment>
<comment type="function">
    <text evidence="7">Catalyzes the NADPH-dependent reduction of L-glutamate 5-phosphate into L-glutamate 5-semialdehyde and phosphate. The product spontaneously undergoes cyclization to form 1-pyrroline-5-carboxylate.</text>
</comment>
<evidence type="ECO:0000256" key="3">
    <source>
        <dbReference type="ARBA" id="ARBA00022650"/>
    </source>
</evidence>
<comment type="catalytic activity">
    <reaction evidence="6 7">
        <text>L-glutamate 5-semialdehyde + phosphate + NADP(+) = L-glutamyl 5-phosphate + NADPH + H(+)</text>
        <dbReference type="Rhea" id="RHEA:19541"/>
        <dbReference type="ChEBI" id="CHEBI:15378"/>
        <dbReference type="ChEBI" id="CHEBI:43474"/>
        <dbReference type="ChEBI" id="CHEBI:57783"/>
        <dbReference type="ChEBI" id="CHEBI:58066"/>
        <dbReference type="ChEBI" id="CHEBI:58274"/>
        <dbReference type="ChEBI" id="CHEBI:58349"/>
        <dbReference type="EC" id="1.2.1.41"/>
    </reaction>
</comment>
<dbReference type="InterPro" id="IPR016162">
    <property type="entry name" value="Ald_DH_N"/>
</dbReference>
<keyword evidence="2 7" id="KW-0028">Amino-acid biosynthesis</keyword>
<dbReference type="InterPro" id="IPR016163">
    <property type="entry name" value="Ald_DH_C"/>
</dbReference>
<protein>
    <recommendedName>
        <fullName evidence="7">Gamma-glutamyl phosphate reductase</fullName>
        <shortName evidence="7">GPR</shortName>
        <ecNumber evidence="7">1.2.1.41</ecNumber>
    </recommendedName>
    <alternativeName>
        <fullName evidence="7">Glutamate-5-semialdehyde dehydrogenase</fullName>
    </alternativeName>
    <alternativeName>
        <fullName evidence="7">Glutamyl-gamma-semialdehyde dehydrogenase</fullName>
        <shortName evidence="7">GSA dehydrogenase</shortName>
    </alternativeName>
</protein>
<evidence type="ECO:0000256" key="4">
    <source>
        <dbReference type="ARBA" id="ARBA00022857"/>
    </source>
</evidence>
<dbReference type="SUPFAM" id="SSF53720">
    <property type="entry name" value="ALDH-like"/>
    <property type="match status" value="1"/>
</dbReference>
<evidence type="ECO:0000256" key="6">
    <source>
        <dbReference type="ARBA" id="ARBA00049024"/>
    </source>
</evidence>
<dbReference type="EC" id="1.2.1.41" evidence="7"/>
<dbReference type="NCBIfam" id="TIGR00407">
    <property type="entry name" value="proA"/>
    <property type="match status" value="1"/>
</dbReference>
<dbReference type="InterPro" id="IPR020593">
    <property type="entry name" value="G-glutamylP_reductase_CS"/>
</dbReference>
<reference evidence="9 10" key="1">
    <citation type="submission" date="2019-06" db="EMBL/GenBank/DDBJ databases">
        <title>Tsukamurella conjunctivitidis sp. nov., Tsukamurella assacharolytica sp. nov. and Tsukamurella sputae sp. nov. isolated from patients with conjunctivitis, bacteraemia (lymphoma) and respiratory infection (sputum) in Hong Kong.</title>
        <authorList>
            <person name="Teng J.L.L."/>
            <person name="Lee H.H."/>
            <person name="Fong J.Y.H."/>
            <person name="Fok K.M.N."/>
            <person name="Lau S.K.P."/>
            <person name="Woo P.C.Y."/>
        </authorList>
    </citation>
    <scope>NUCLEOTIDE SEQUENCE [LARGE SCALE GENOMIC DNA]</scope>
    <source>
        <strain evidence="9 10">HKU71</strain>
    </source>
</reference>
<evidence type="ECO:0000256" key="2">
    <source>
        <dbReference type="ARBA" id="ARBA00022605"/>
    </source>
</evidence>
<evidence type="ECO:0000259" key="8">
    <source>
        <dbReference type="Pfam" id="PF00171"/>
    </source>
</evidence>
<dbReference type="PANTHER" id="PTHR11063">
    <property type="entry name" value="GLUTAMATE SEMIALDEHYDE DEHYDROGENASE"/>
    <property type="match status" value="1"/>
</dbReference>
<evidence type="ECO:0000313" key="9">
    <source>
        <dbReference type="EMBL" id="TWS19509.1"/>
    </source>
</evidence>
<dbReference type="InterPro" id="IPR000965">
    <property type="entry name" value="GPR_dom"/>
</dbReference>
<dbReference type="GO" id="GO:0055129">
    <property type="term" value="P:L-proline biosynthetic process"/>
    <property type="evidence" value="ECO:0007669"/>
    <property type="project" value="UniProtKB-UniRule"/>
</dbReference>
<dbReference type="Pfam" id="PF00171">
    <property type="entry name" value="Aldedh"/>
    <property type="match status" value="1"/>
</dbReference>
<dbReference type="InterPro" id="IPR016161">
    <property type="entry name" value="Ald_DH/histidinol_DH"/>
</dbReference>
<dbReference type="RefSeq" id="WP_146560832.1">
    <property type="nucleotide sequence ID" value="NZ_VIGW01000004.1"/>
</dbReference>
<dbReference type="GO" id="GO:0005737">
    <property type="term" value="C:cytoplasm"/>
    <property type="evidence" value="ECO:0007669"/>
    <property type="project" value="UniProtKB-SubCell"/>
</dbReference>
<dbReference type="PROSITE" id="PS01223">
    <property type="entry name" value="PROA"/>
    <property type="match status" value="1"/>
</dbReference>
<dbReference type="CDD" id="cd07079">
    <property type="entry name" value="ALDH_F18-19_ProA-GPR"/>
    <property type="match status" value="1"/>
</dbReference>
<dbReference type="Proteomes" id="UP000317291">
    <property type="component" value="Unassembled WGS sequence"/>
</dbReference>
<evidence type="ECO:0000313" key="10">
    <source>
        <dbReference type="Proteomes" id="UP000317291"/>
    </source>
</evidence>
<sequence>MSTPTTSDTATDAERQAAIAAVEEAARAARAASKQLITLTTEQKNVALHAAADALLANKDRILGANAEDVERARAAGTEESLIDRLALTAARVDGIASGLRQVAGLPDPVGNVLRGSTLPNGLELRQVAVPLGVVGIVYEARPNVTVDAFGLTLKSGNAVLLRGSSSAASSNASLVAVLRESLETSGITPDAVALLSADSRASVTALIRARGLVDVVIPRGGAGLIAAVVRDATVPTIETGTGNCHIYVHPAADLDMAEEIVLNAKTRRPSVCNTVETVLVDRALAETFLPRLLGTFQAEGVVVHGDETGMVPATETDWADEYLSLDVAVKLVDGLDAAIEHIDRYGTGHTEAIVTGDLAAARAFTTRVDAAAVMVNASTAFTDGEQFGFGAEIGISTQKLHARGPMGLPELTSTKWIAWGDGHVRPR</sequence>
<dbReference type="GO" id="GO:0050661">
    <property type="term" value="F:NADP binding"/>
    <property type="evidence" value="ECO:0007669"/>
    <property type="project" value="InterPro"/>
</dbReference>
<evidence type="ECO:0000256" key="1">
    <source>
        <dbReference type="ARBA" id="ARBA00004985"/>
    </source>
</evidence>
<keyword evidence="5 7" id="KW-0560">Oxidoreductase</keyword>
<proteinExistence type="inferred from homology"/>
<dbReference type="HAMAP" id="MF_00412">
    <property type="entry name" value="ProA"/>
    <property type="match status" value="1"/>
</dbReference>
<dbReference type="Gene3D" id="3.40.605.10">
    <property type="entry name" value="Aldehyde Dehydrogenase, Chain A, domain 1"/>
    <property type="match status" value="1"/>
</dbReference>
<keyword evidence="7" id="KW-0963">Cytoplasm</keyword>
<dbReference type="PANTHER" id="PTHR11063:SF8">
    <property type="entry name" value="DELTA-1-PYRROLINE-5-CARBOXYLATE SYNTHASE"/>
    <property type="match status" value="1"/>
</dbReference>
<dbReference type="Gene3D" id="3.40.309.10">
    <property type="entry name" value="Aldehyde Dehydrogenase, Chain A, domain 2"/>
    <property type="match status" value="1"/>
</dbReference>
<accession>A0A5C5R8S0</accession>
<keyword evidence="3 7" id="KW-0641">Proline biosynthesis</keyword>
<evidence type="ECO:0000256" key="5">
    <source>
        <dbReference type="ARBA" id="ARBA00023002"/>
    </source>
</evidence>
<keyword evidence="4 7" id="KW-0521">NADP</keyword>
<name>A0A5C5R8S0_9ACTN</name>
<dbReference type="FunFam" id="3.40.309.10:FF:000006">
    <property type="entry name" value="Gamma-glutamyl phosphate reductase"/>
    <property type="match status" value="1"/>
</dbReference>
<dbReference type="OrthoDB" id="9809970at2"/>
<evidence type="ECO:0000256" key="7">
    <source>
        <dbReference type="HAMAP-Rule" id="MF_00412"/>
    </source>
</evidence>
<dbReference type="UniPathway" id="UPA00098">
    <property type="reaction ID" value="UER00360"/>
</dbReference>
<dbReference type="PIRSF" id="PIRSF000151">
    <property type="entry name" value="GPR"/>
    <property type="match status" value="1"/>
</dbReference>
<comment type="pathway">
    <text evidence="1 7">Amino-acid biosynthesis; L-proline biosynthesis; L-glutamate 5-semialdehyde from L-glutamate: step 2/2.</text>
</comment>
<dbReference type="EMBL" id="VIGW01000004">
    <property type="protein sequence ID" value="TWS19509.1"/>
    <property type="molecule type" value="Genomic_DNA"/>
</dbReference>
<dbReference type="NCBIfam" id="NF001221">
    <property type="entry name" value="PRK00197.1"/>
    <property type="match status" value="1"/>
</dbReference>